<keyword evidence="2" id="KW-0472">Membrane</keyword>
<reference evidence="6" key="1">
    <citation type="journal article" date="2019" name="Int. J. Syst. Evol. Microbiol.">
        <title>The Global Catalogue of Microorganisms (GCM) 10K type strain sequencing project: providing services to taxonomists for standard genome sequencing and annotation.</title>
        <authorList>
            <consortium name="The Broad Institute Genomics Platform"/>
            <consortium name="The Broad Institute Genome Sequencing Center for Infectious Disease"/>
            <person name="Wu L."/>
            <person name="Ma J."/>
        </authorList>
    </citation>
    <scope>NUCLEOTIDE SEQUENCE [LARGE SCALE GENOMIC DNA]</scope>
    <source>
        <strain evidence="6">CCUG 56401</strain>
    </source>
</reference>
<keyword evidence="2" id="KW-0812">Transmembrane</keyword>
<organism evidence="5 6">
    <name type="scientific">Saccharopolyspora rosea</name>
    <dbReference type="NCBI Taxonomy" id="524884"/>
    <lineage>
        <taxon>Bacteria</taxon>
        <taxon>Bacillati</taxon>
        <taxon>Actinomycetota</taxon>
        <taxon>Actinomycetes</taxon>
        <taxon>Pseudonocardiales</taxon>
        <taxon>Pseudonocardiaceae</taxon>
        <taxon>Saccharopolyspora</taxon>
    </lineage>
</organism>
<feature type="domain" description="Mce/MlaD" evidence="3">
    <location>
        <begin position="41"/>
        <end position="115"/>
    </location>
</feature>
<dbReference type="Proteomes" id="UP001597018">
    <property type="component" value="Unassembled WGS sequence"/>
</dbReference>
<feature type="region of interest" description="Disordered" evidence="1">
    <location>
        <begin position="350"/>
        <end position="404"/>
    </location>
</feature>
<dbReference type="EMBL" id="JBHTIW010000027">
    <property type="protein sequence ID" value="MFD0922972.1"/>
    <property type="molecule type" value="Genomic_DNA"/>
</dbReference>
<proteinExistence type="predicted"/>
<keyword evidence="2" id="KW-1133">Transmembrane helix</keyword>
<dbReference type="Pfam" id="PF02470">
    <property type="entry name" value="MlaD"/>
    <property type="match status" value="1"/>
</dbReference>
<feature type="domain" description="Mammalian cell entry C-terminal" evidence="4">
    <location>
        <begin position="122"/>
        <end position="344"/>
    </location>
</feature>
<feature type="compositionally biased region" description="Low complexity" evidence="1">
    <location>
        <begin position="385"/>
        <end position="404"/>
    </location>
</feature>
<protein>
    <submittedName>
        <fullName evidence="5">MCE family protein</fullName>
    </submittedName>
</protein>
<dbReference type="NCBIfam" id="TIGR00996">
    <property type="entry name" value="Mtu_fam_mce"/>
    <property type="match status" value="1"/>
</dbReference>
<dbReference type="InterPro" id="IPR052336">
    <property type="entry name" value="MlaD_Phospholipid_Transporter"/>
</dbReference>
<dbReference type="Pfam" id="PF11887">
    <property type="entry name" value="Mce4_CUP1"/>
    <property type="match status" value="1"/>
</dbReference>
<feature type="transmembrane region" description="Helical" evidence="2">
    <location>
        <begin position="12"/>
        <end position="32"/>
    </location>
</feature>
<dbReference type="RefSeq" id="WP_345601220.1">
    <property type="nucleotide sequence ID" value="NZ_BAABLT010000030.1"/>
</dbReference>
<dbReference type="PANTHER" id="PTHR33371:SF19">
    <property type="entry name" value="MCE-FAMILY PROTEIN MCE4A"/>
    <property type="match status" value="1"/>
</dbReference>
<dbReference type="InterPro" id="IPR003399">
    <property type="entry name" value="Mce/MlaD"/>
</dbReference>
<evidence type="ECO:0000259" key="3">
    <source>
        <dbReference type="Pfam" id="PF02470"/>
    </source>
</evidence>
<name>A0ABW3FYK6_9PSEU</name>
<dbReference type="InterPro" id="IPR005693">
    <property type="entry name" value="Mce"/>
</dbReference>
<evidence type="ECO:0000256" key="2">
    <source>
        <dbReference type="SAM" id="Phobius"/>
    </source>
</evidence>
<comment type="caution">
    <text evidence="5">The sequence shown here is derived from an EMBL/GenBank/DDBJ whole genome shotgun (WGS) entry which is preliminary data.</text>
</comment>
<feature type="compositionally biased region" description="Pro residues" evidence="1">
    <location>
        <begin position="350"/>
        <end position="363"/>
    </location>
</feature>
<sequence length="446" mass="47917">MITTRGRRRYQVLGVAFLVVAALFFAGTIASYRKAFTPVVAVRLQTDRIGNQMRVGSDVKARGVVVGEVSAVHASGGHAVLDLALRPDRVDMLPANVSARLLPKTLFGERYVALEIPPDPQPHPLAAGDVIPQDRSSSAIEIEQVLGDLMPVLQAVRPDQVATTLHAVSQALDGRGAQLGDTLVQLDDYLQRINPSLPRLELVLSRVSDVADTYDRAAPDLARALDDLTTTSRTLVEQRAALGDMFGTLTGSSANLKSFLDTNGNNLIRLSGTSRSTLDLLAEYAPEYPCMLNQFAAAIPIADRSFGKGTDTPDIAKFTIEITGSRGKYRPGIDTPRYLDRRGPRCYPFVEPPKTFPQYPPGGPVQDGSTFPAPPRDQVFPWAPPATTSPQAAPAPQAAPVANSPAEQHLIGALMAPQLGVPAREVPNWSGLLVGPVYRGTEVNLR</sequence>
<evidence type="ECO:0000313" key="5">
    <source>
        <dbReference type="EMBL" id="MFD0922972.1"/>
    </source>
</evidence>
<accession>A0ABW3FYK6</accession>
<evidence type="ECO:0000259" key="4">
    <source>
        <dbReference type="Pfam" id="PF11887"/>
    </source>
</evidence>
<keyword evidence="6" id="KW-1185">Reference proteome</keyword>
<gene>
    <name evidence="5" type="ORF">ACFQ16_24780</name>
</gene>
<dbReference type="InterPro" id="IPR024516">
    <property type="entry name" value="Mce_C"/>
</dbReference>
<dbReference type="PANTHER" id="PTHR33371">
    <property type="entry name" value="INTERMEMBRANE PHOSPHOLIPID TRANSPORT SYSTEM BINDING PROTEIN MLAD-RELATED"/>
    <property type="match status" value="1"/>
</dbReference>
<evidence type="ECO:0000313" key="6">
    <source>
        <dbReference type="Proteomes" id="UP001597018"/>
    </source>
</evidence>
<evidence type="ECO:0000256" key="1">
    <source>
        <dbReference type="SAM" id="MobiDB-lite"/>
    </source>
</evidence>